<sequence length="157" mass="17883">MGIDWIDYGLVVDPIWLVPTRSVSWSQGQIAPCKALMFRKQNPDGGKFQNCLLVRPNGLYDTECKKSSCSACHTTAGNTWTLRGICEEEEQMYYFDVVREPLAFRGYGEYLVEKMDNAWVWFNTVTNTTKATIQTGYPIGRMEWDVKISRVSSGTES</sequence>
<evidence type="ECO:0000313" key="1">
    <source>
        <dbReference type="EMBL" id="KAK7084707.1"/>
    </source>
</evidence>
<name>A0AAN8XJK4_HALRR</name>
<dbReference type="EMBL" id="JAXCGZ010002002">
    <property type="protein sequence ID" value="KAK7084707.1"/>
    <property type="molecule type" value="Genomic_DNA"/>
</dbReference>
<proteinExistence type="predicted"/>
<accession>A0AAN8XJK4</accession>
<evidence type="ECO:0000313" key="2">
    <source>
        <dbReference type="Proteomes" id="UP001381693"/>
    </source>
</evidence>
<comment type="caution">
    <text evidence="1">The sequence shown here is derived from an EMBL/GenBank/DDBJ whole genome shotgun (WGS) entry which is preliminary data.</text>
</comment>
<protein>
    <submittedName>
        <fullName evidence="1">Uncharacterized protein</fullName>
    </submittedName>
</protein>
<gene>
    <name evidence="1" type="ORF">SK128_015487</name>
</gene>
<dbReference type="Proteomes" id="UP001381693">
    <property type="component" value="Unassembled WGS sequence"/>
</dbReference>
<keyword evidence="2" id="KW-1185">Reference proteome</keyword>
<reference evidence="1 2" key="1">
    <citation type="submission" date="2023-11" db="EMBL/GenBank/DDBJ databases">
        <title>Halocaridina rubra genome assembly.</title>
        <authorList>
            <person name="Smith C."/>
        </authorList>
    </citation>
    <scope>NUCLEOTIDE SEQUENCE [LARGE SCALE GENOMIC DNA]</scope>
    <source>
        <strain evidence="1">EP-1</strain>
        <tissue evidence="1">Whole</tissue>
    </source>
</reference>
<organism evidence="1 2">
    <name type="scientific">Halocaridina rubra</name>
    <name type="common">Hawaiian red shrimp</name>
    <dbReference type="NCBI Taxonomy" id="373956"/>
    <lineage>
        <taxon>Eukaryota</taxon>
        <taxon>Metazoa</taxon>
        <taxon>Ecdysozoa</taxon>
        <taxon>Arthropoda</taxon>
        <taxon>Crustacea</taxon>
        <taxon>Multicrustacea</taxon>
        <taxon>Malacostraca</taxon>
        <taxon>Eumalacostraca</taxon>
        <taxon>Eucarida</taxon>
        <taxon>Decapoda</taxon>
        <taxon>Pleocyemata</taxon>
        <taxon>Caridea</taxon>
        <taxon>Atyoidea</taxon>
        <taxon>Atyidae</taxon>
        <taxon>Halocaridina</taxon>
    </lineage>
</organism>
<dbReference type="AlphaFoldDB" id="A0AAN8XJK4"/>